<evidence type="ECO:0000256" key="1">
    <source>
        <dbReference type="ARBA" id="ARBA00004613"/>
    </source>
</evidence>
<comment type="subcellular location">
    <subcellularLocation>
        <location evidence="1">Secreted</location>
    </subcellularLocation>
</comment>
<feature type="region of interest" description="Disordered" evidence="4">
    <location>
        <begin position="146"/>
        <end position="344"/>
    </location>
</feature>
<keyword evidence="5" id="KW-1133">Transmembrane helix</keyword>
<protein>
    <recommendedName>
        <fullName evidence="6">Olfactomedin-like domain-containing protein</fullName>
    </recommendedName>
</protein>
<dbReference type="InterPro" id="IPR003112">
    <property type="entry name" value="Olfac-like_dom"/>
</dbReference>
<dbReference type="PROSITE" id="PS51132">
    <property type="entry name" value="OLF"/>
    <property type="match status" value="1"/>
</dbReference>
<evidence type="ECO:0000259" key="6">
    <source>
        <dbReference type="PROSITE" id="PS51132"/>
    </source>
</evidence>
<dbReference type="AlphaFoldDB" id="A0AAN8PQ61"/>
<dbReference type="Pfam" id="PF02191">
    <property type="entry name" value="OLF"/>
    <property type="match status" value="1"/>
</dbReference>
<dbReference type="GO" id="GO:0005615">
    <property type="term" value="C:extracellular space"/>
    <property type="evidence" value="ECO:0007669"/>
    <property type="project" value="TreeGrafter"/>
</dbReference>
<feature type="transmembrane region" description="Helical" evidence="5">
    <location>
        <begin position="12"/>
        <end position="36"/>
    </location>
</feature>
<feature type="compositionally biased region" description="Polar residues" evidence="4">
    <location>
        <begin position="72"/>
        <end position="89"/>
    </location>
</feature>
<dbReference type="Pfam" id="PF01391">
    <property type="entry name" value="Collagen"/>
    <property type="match status" value="2"/>
</dbReference>
<feature type="compositionally biased region" description="Pro residues" evidence="4">
    <location>
        <begin position="265"/>
        <end position="278"/>
    </location>
</feature>
<sequence>MASKGQLTSTDIHVRILYLITLLLTTLIATTVWMGYTELKRLKILLDDKVSKSEVMYVRFKESGFMEDDQILPSTWSDPADQRQYTGDDNNSEEVKSTRERRHVVEGSGSANPDDWAWLSSYSRIPLVALKSFCIQTKEYCKAHGPAGPPGMPGQKGVKGNSGFPGVTGPPGQKGDSVDAGLVAMNLRSDDYLKGPPGPKGDLGPAGGFGPAGEPGVPGRKGEPGRDGKDGKDGAPGKPGEKGDKGDNGTRGLLGFPGFKGSPGPTGPMGPPGNPGPPGKHGKNGMSGIPGEPGRNGTDGQPGKRGKRGDNGEKGEKGERGTSGVPGVPGLKGLKGDRGDRGWTGEKGDCFCEAVEQGARGPRGSKGDKGDRGFCEVHCADNLRKFPPSTITTTTTTEATTTPIPTIPPRTRYCRIKIIGKPLYEGHLGPIHGSWMKDPFAATPEMKNKIWVTRGKSGDKLYEYADVYNFNQKGYSPEVYNLGNIPFFGTGHVVYRGCFYYQAKGWNKIVRYDLSVKSAVALVDLKNSEYRKKHFLYSTGESYYDFAVDENGLWVIFGVARGSNKLRIARLNTLTLSVMKSWELDIDRGTYGNGIILCGIAYFIKNTNQTSTNIDYAFDIYEEKRVSPFEILRFTNPYQLNVMVSYNPNDNKIYGWDNGKQVRYPMLLN</sequence>
<evidence type="ECO:0000256" key="5">
    <source>
        <dbReference type="SAM" id="Phobius"/>
    </source>
</evidence>
<keyword evidence="5" id="KW-0812">Transmembrane</keyword>
<dbReference type="InterPro" id="IPR050605">
    <property type="entry name" value="Olfactomedin-like_domain"/>
</dbReference>
<accession>A0AAN8PQ61</accession>
<dbReference type="GO" id="GO:0007165">
    <property type="term" value="P:signal transduction"/>
    <property type="evidence" value="ECO:0007669"/>
    <property type="project" value="TreeGrafter"/>
</dbReference>
<evidence type="ECO:0000256" key="4">
    <source>
        <dbReference type="SAM" id="MobiDB-lite"/>
    </source>
</evidence>
<evidence type="ECO:0000256" key="2">
    <source>
        <dbReference type="ARBA" id="ARBA00022525"/>
    </source>
</evidence>
<organism evidence="7 8">
    <name type="scientific">Patella caerulea</name>
    <name type="common">Rayed Mediterranean limpet</name>
    <dbReference type="NCBI Taxonomy" id="87958"/>
    <lineage>
        <taxon>Eukaryota</taxon>
        <taxon>Metazoa</taxon>
        <taxon>Spiralia</taxon>
        <taxon>Lophotrochozoa</taxon>
        <taxon>Mollusca</taxon>
        <taxon>Gastropoda</taxon>
        <taxon>Patellogastropoda</taxon>
        <taxon>Patelloidea</taxon>
        <taxon>Patellidae</taxon>
        <taxon>Patella</taxon>
    </lineage>
</organism>
<feature type="compositionally biased region" description="Gly residues" evidence="4">
    <location>
        <begin position="204"/>
        <end position="213"/>
    </location>
</feature>
<feature type="region of interest" description="Disordered" evidence="4">
    <location>
        <begin position="71"/>
        <end position="110"/>
    </location>
</feature>
<dbReference type="PANTHER" id="PTHR23192">
    <property type="entry name" value="OLFACTOMEDIN-RELATED"/>
    <property type="match status" value="1"/>
</dbReference>
<feature type="domain" description="Olfactomedin-like" evidence="6">
    <location>
        <begin position="413"/>
        <end position="669"/>
    </location>
</feature>
<proteinExistence type="predicted"/>
<name>A0AAN8PQ61_PATCE</name>
<evidence type="ECO:0000256" key="3">
    <source>
        <dbReference type="PROSITE-ProRule" id="PRU00446"/>
    </source>
</evidence>
<feature type="compositionally biased region" description="Basic and acidic residues" evidence="4">
    <location>
        <begin position="220"/>
        <end position="248"/>
    </location>
</feature>
<dbReference type="Proteomes" id="UP001347796">
    <property type="component" value="Unassembled WGS sequence"/>
</dbReference>
<reference evidence="7 8" key="1">
    <citation type="submission" date="2024-01" db="EMBL/GenBank/DDBJ databases">
        <title>The genome of the rayed Mediterranean limpet Patella caerulea (Linnaeus, 1758).</title>
        <authorList>
            <person name="Anh-Thu Weber A."/>
            <person name="Halstead-Nussloch G."/>
        </authorList>
    </citation>
    <scope>NUCLEOTIDE SEQUENCE [LARGE SCALE GENOMIC DNA]</scope>
    <source>
        <strain evidence="7">AATW-2023a</strain>
        <tissue evidence="7">Whole specimen</tissue>
    </source>
</reference>
<keyword evidence="2" id="KW-0964">Secreted</keyword>
<dbReference type="InterPro" id="IPR008160">
    <property type="entry name" value="Collagen"/>
</dbReference>
<evidence type="ECO:0000313" key="7">
    <source>
        <dbReference type="EMBL" id="KAK6179803.1"/>
    </source>
</evidence>
<gene>
    <name evidence="7" type="ORF">SNE40_012078</name>
</gene>
<keyword evidence="8" id="KW-1185">Reference proteome</keyword>
<evidence type="ECO:0000313" key="8">
    <source>
        <dbReference type="Proteomes" id="UP001347796"/>
    </source>
</evidence>
<dbReference type="SMART" id="SM00284">
    <property type="entry name" value="OLF"/>
    <property type="match status" value="1"/>
</dbReference>
<feature type="compositionally biased region" description="Basic and acidic residues" evidence="4">
    <location>
        <begin position="334"/>
        <end position="344"/>
    </location>
</feature>
<dbReference type="EMBL" id="JAZGQO010000008">
    <property type="protein sequence ID" value="KAK6179803.1"/>
    <property type="molecule type" value="Genomic_DNA"/>
</dbReference>
<comment type="caution">
    <text evidence="7">The sequence shown here is derived from an EMBL/GenBank/DDBJ whole genome shotgun (WGS) entry which is preliminary data.</text>
</comment>
<dbReference type="PANTHER" id="PTHR23192:SF85">
    <property type="entry name" value="GLIOMEDIN"/>
    <property type="match status" value="1"/>
</dbReference>
<keyword evidence="5" id="KW-0472">Membrane</keyword>
<comment type="caution">
    <text evidence="3">Lacks conserved residue(s) required for the propagation of feature annotation.</text>
</comment>
<feature type="compositionally biased region" description="Basic and acidic residues" evidence="4">
    <location>
        <begin position="308"/>
        <end position="320"/>
    </location>
</feature>